<dbReference type="NCBIfam" id="NF046040">
    <property type="entry name" value="RelB_antitoxin"/>
    <property type="match status" value="1"/>
</dbReference>
<accession>H0UJT7</accession>
<name>H0UJT7_9BACT</name>
<dbReference type="HOGENOM" id="CLU_155311_8_1_0"/>
<dbReference type="Proteomes" id="UP000003806">
    <property type="component" value="Chromosome"/>
</dbReference>
<sequence>MSSITIRVTESEKAVLESFAAERRLTVSQLLRQSTLDRIEDEYGLAVYQEYLALKDKEYIPFDEAVKEWY</sequence>
<keyword evidence="2" id="KW-1185">Reference proteome</keyword>
<evidence type="ECO:0000313" key="1">
    <source>
        <dbReference type="EMBL" id="EHM12946.1"/>
    </source>
</evidence>
<dbReference type="AlphaFoldDB" id="H0UJT7"/>
<evidence type="ECO:0000313" key="2">
    <source>
        <dbReference type="Proteomes" id="UP000003806"/>
    </source>
</evidence>
<dbReference type="EMBL" id="CM001376">
    <property type="protein sequence ID" value="EHM12946.1"/>
    <property type="molecule type" value="Genomic_DNA"/>
</dbReference>
<proteinExistence type="predicted"/>
<dbReference type="InterPro" id="IPR046257">
    <property type="entry name" value="DUF6290"/>
</dbReference>
<protein>
    <submittedName>
        <fullName evidence="1">Ribbon-helix-helix protein, copG family</fullName>
    </submittedName>
</protein>
<dbReference type="RefSeq" id="WP_008520694.1">
    <property type="nucleotide sequence ID" value="NZ_CM001376.1"/>
</dbReference>
<dbReference type="OrthoDB" id="1691100at2"/>
<organism evidence="1 2">
    <name type="scientific">Jonquetella anthropi DSM 22815</name>
    <dbReference type="NCBI Taxonomy" id="885272"/>
    <lineage>
        <taxon>Bacteria</taxon>
        <taxon>Thermotogati</taxon>
        <taxon>Synergistota</taxon>
        <taxon>Synergistia</taxon>
        <taxon>Synergistales</taxon>
        <taxon>Dethiosulfovibrionaceae</taxon>
        <taxon>Jonquetella</taxon>
    </lineage>
</organism>
<dbReference type="Pfam" id="PF19807">
    <property type="entry name" value="DUF6290"/>
    <property type="match status" value="1"/>
</dbReference>
<reference evidence="1 2" key="1">
    <citation type="submission" date="2011-11" db="EMBL/GenBank/DDBJ databases">
        <title>The Noncontiguous Finished genome of Jonquetella anthropi DSM 22815.</title>
        <authorList>
            <consortium name="US DOE Joint Genome Institute (JGI-PGF)"/>
            <person name="Lucas S."/>
            <person name="Copeland A."/>
            <person name="Lapidus A."/>
            <person name="Glavina del Rio T."/>
            <person name="Dalin E."/>
            <person name="Tice H."/>
            <person name="Bruce D."/>
            <person name="Goodwin L."/>
            <person name="Pitluck S."/>
            <person name="Peters L."/>
            <person name="Mikhailova N."/>
            <person name="Held B."/>
            <person name="Kyrpides N."/>
            <person name="Mavromatis K."/>
            <person name="Ivanova N."/>
            <person name="Markowitz V."/>
            <person name="Cheng J.-F."/>
            <person name="Hugenholtz P."/>
            <person name="Woyke T."/>
            <person name="Wu D."/>
            <person name="Gronow S."/>
            <person name="Wellnitz S."/>
            <person name="Brambilla E."/>
            <person name="Klenk H.-P."/>
            <person name="Eisen J.A."/>
        </authorList>
    </citation>
    <scope>NUCLEOTIDE SEQUENCE [LARGE SCALE GENOMIC DNA]</scope>
    <source>
        <strain evidence="1 2">DSM 22815</strain>
    </source>
</reference>
<gene>
    <name evidence="1" type="ORF">JonanDRAFT_0543</name>
</gene>